<sequence length="536" mass="61163">MQQKKRGLFRSTSRLFLRGVSNSNKNDNVSNKRKDCHDDLAVETALAKAKLAVLYDTSGNIEGAIDAYTETIELLSQVNDKSLNKIHDTYAHRIQVLTNTTTTDDDDDDNDSADGDNFGDRNYINGTDKQAQEQREEQQYVLNVTIDPTPSLCMSREESEISQPSTPSASSITDPWVIHHLPSTSVSSSTTTRTSTSSFSLSSTTSNNDLSTVIENEEQKAKEHDQLFEFSNNDEFYFNLPKTITASSFLNDDIIDEQVNNNNDNSDFHSIDMNANVQQPHHQQSSSSFYWTLMKRLKQSMVQGGYLTDRLYVPKQLWYNQQANHHILPNIDHKLALTEHLLGVLKSLKQHQYQKMDTMRIFVTLQLLEETLIKSSDITSISSSTTNNAVTFTNINTTNTSTTYLPSQTSTILNAKAKKWRDSINRQIQAATAWKNNRFVDRIRSEHSTPKMIDDRYHMYIRTLIKLFSAAQILDQWHTELTTMDHNTSSTIHQQIISKLELCADMLGHVVCTNVLEDFKLLWESWVTRGDQYMND</sequence>
<organism evidence="2 3">
    <name type="scientific">Circinella minor</name>
    <dbReference type="NCBI Taxonomy" id="1195481"/>
    <lineage>
        <taxon>Eukaryota</taxon>
        <taxon>Fungi</taxon>
        <taxon>Fungi incertae sedis</taxon>
        <taxon>Mucoromycota</taxon>
        <taxon>Mucoromycotina</taxon>
        <taxon>Mucoromycetes</taxon>
        <taxon>Mucorales</taxon>
        <taxon>Lichtheimiaceae</taxon>
        <taxon>Circinella</taxon>
    </lineage>
</organism>
<dbReference type="EMBL" id="JAEPRB010000001">
    <property type="protein sequence ID" value="KAG2228222.1"/>
    <property type="molecule type" value="Genomic_DNA"/>
</dbReference>
<comment type="caution">
    <text evidence="2">The sequence shown here is derived from an EMBL/GenBank/DDBJ whole genome shotgun (WGS) entry which is preliminary data.</text>
</comment>
<dbReference type="Proteomes" id="UP000646827">
    <property type="component" value="Unassembled WGS sequence"/>
</dbReference>
<feature type="region of interest" description="Disordered" evidence="1">
    <location>
        <begin position="154"/>
        <end position="207"/>
    </location>
</feature>
<evidence type="ECO:0000313" key="2">
    <source>
        <dbReference type="EMBL" id="KAG2228222.1"/>
    </source>
</evidence>
<name>A0A8H7SHG2_9FUNG</name>
<gene>
    <name evidence="2" type="ORF">INT45_011014</name>
</gene>
<dbReference type="PANTHER" id="PTHR37327:SF1">
    <property type="entry name" value="MICROTUBULE INTERACTING AND TRANSPORT DOMAIN-CONTAINING PROTEIN"/>
    <property type="match status" value="1"/>
</dbReference>
<evidence type="ECO:0000313" key="3">
    <source>
        <dbReference type="Proteomes" id="UP000646827"/>
    </source>
</evidence>
<dbReference type="Gene3D" id="1.20.58.80">
    <property type="entry name" value="Phosphotransferase system, lactose/cellobiose-type IIA subunit"/>
    <property type="match status" value="1"/>
</dbReference>
<protein>
    <recommendedName>
        <fullName evidence="4">MIT domain-containing protein</fullName>
    </recommendedName>
</protein>
<accession>A0A8H7SHG2</accession>
<feature type="compositionally biased region" description="Low complexity" evidence="1">
    <location>
        <begin position="183"/>
        <end position="206"/>
    </location>
</feature>
<proteinExistence type="predicted"/>
<evidence type="ECO:0000256" key="1">
    <source>
        <dbReference type="SAM" id="MobiDB-lite"/>
    </source>
</evidence>
<dbReference type="InterPro" id="IPR036181">
    <property type="entry name" value="MIT_dom_sf"/>
</dbReference>
<feature type="region of interest" description="Disordered" evidence="1">
    <location>
        <begin position="100"/>
        <end position="136"/>
    </location>
</feature>
<dbReference type="OrthoDB" id="2245455at2759"/>
<reference evidence="2 3" key="1">
    <citation type="submission" date="2020-12" db="EMBL/GenBank/DDBJ databases">
        <title>Metabolic potential, ecology and presence of endohyphal bacteria is reflected in genomic diversity of Mucoromycotina.</title>
        <authorList>
            <person name="Muszewska A."/>
            <person name="Okrasinska A."/>
            <person name="Steczkiewicz K."/>
            <person name="Drgas O."/>
            <person name="Orlowska M."/>
            <person name="Perlinska-Lenart U."/>
            <person name="Aleksandrzak-Piekarczyk T."/>
            <person name="Szatraj K."/>
            <person name="Zielenkiewicz U."/>
            <person name="Pilsyk S."/>
            <person name="Malc E."/>
            <person name="Mieczkowski P."/>
            <person name="Kruszewska J.S."/>
            <person name="Biernat P."/>
            <person name="Pawlowska J."/>
        </authorList>
    </citation>
    <scope>NUCLEOTIDE SEQUENCE [LARGE SCALE GENOMIC DNA]</scope>
    <source>
        <strain evidence="2 3">CBS 142.35</strain>
    </source>
</reference>
<keyword evidence="3" id="KW-1185">Reference proteome</keyword>
<feature type="compositionally biased region" description="Polar residues" evidence="1">
    <location>
        <begin position="161"/>
        <end position="173"/>
    </location>
</feature>
<evidence type="ECO:0008006" key="4">
    <source>
        <dbReference type="Google" id="ProtNLM"/>
    </source>
</evidence>
<feature type="compositionally biased region" description="Acidic residues" evidence="1">
    <location>
        <begin position="103"/>
        <end position="114"/>
    </location>
</feature>
<dbReference type="SUPFAM" id="SSF116846">
    <property type="entry name" value="MIT domain"/>
    <property type="match status" value="1"/>
</dbReference>
<dbReference type="PANTHER" id="PTHR37327">
    <property type="entry name" value="CHROMOSOME 1, WHOLE GENOME SHOTGUN SEQUENCE"/>
    <property type="match status" value="1"/>
</dbReference>
<dbReference type="AlphaFoldDB" id="A0A8H7SHG2"/>